<dbReference type="Proteomes" id="UP000010809">
    <property type="component" value="Chromosome"/>
</dbReference>
<evidence type="ECO:0000313" key="2">
    <source>
        <dbReference type="Proteomes" id="UP000010809"/>
    </source>
</evidence>
<name>L0DWU6_THIND</name>
<dbReference type="HOGENOM" id="CLU_3278015_0_0_6"/>
<reference evidence="1" key="1">
    <citation type="submission" date="2015-12" db="EMBL/GenBank/DDBJ databases">
        <authorList>
            <person name="Tikhonova T.V."/>
            <person name="Pavlov A.R."/>
            <person name="Beletsky A.V."/>
            <person name="Mardanov A.V."/>
            <person name="Sorokin D.Y."/>
            <person name="Ravin N.V."/>
            <person name="Popov V.O."/>
        </authorList>
    </citation>
    <scope>NUCLEOTIDE SEQUENCE</scope>
    <source>
        <strain evidence="1">DSM 14787</strain>
    </source>
</reference>
<dbReference type="KEGG" id="tni:TVNIR_1762"/>
<dbReference type="PATRIC" id="fig|1255043.3.peg.1786"/>
<evidence type="ECO:0000313" key="1">
    <source>
        <dbReference type="EMBL" id="AGA33425.1"/>
    </source>
</evidence>
<organism evidence="1 2">
    <name type="scientific">Thioalkalivibrio nitratireducens (strain DSM 14787 / UNIQEM 213 / ALEN2)</name>
    <dbReference type="NCBI Taxonomy" id="1255043"/>
    <lineage>
        <taxon>Bacteria</taxon>
        <taxon>Pseudomonadati</taxon>
        <taxon>Pseudomonadota</taxon>
        <taxon>Gammaproteobacteria</taxon>
        <taxon>Chromatiales</taxon>
        <taxon>Ectothiorhodospiraceae</taxon>
        <taxon>Thioalkalivibrio</taxon>
    </lineage>
</organism>
<dbReference type="AlphaFoldDB" id="L0DWU6"/>
<proteinExistence type="predicted"/>
<keyword evidence="2" id="KW-1185">Reference proteome</keyword>
<sequence length="41" mass="4422">MIRFIFRDFRALPWLDFTLRATISGGAACAGSMGAACSPDQ</sequence>
<dbReference type="EMBL" id="CP003989">
    <property type="protein sequence ID" value="AGA33425.1"/>
    <property type="molecule type" value="Genomic_DNA"/>
</dbReference>
<protein>
    <submittedName>
        <fullName evidence="1">Uncharacterized protein</fullName>
    </submittedName>
</protein>
<accession>L0DWU6</accession>
<gene>
    <name evidence="1" type="ordered locus">TVNIR_1762</name>
</gene>